<sequence>MVSYQSSRQSSLLLSRGKNRNVNFPLRKRICVTTTSKNFEQRNHPSIEIILDECLFEVFKRLPNGKERSVCARVSKRWLTLLSSIHKDKIAESNGIEGEGYLVRSLVSREATDVRLAPIAVGATNYGGLAKLSIRGDNLCHVGDKGLSEIAPGCHLLKKLYLFQCPKITDNSLLDIAKNCTHLTFLTISFCSKIGNKSPKVVGQYCPNLKLVVLKKCPLIRDRGIEDLFYSNGHILIEVELHALHISDISLKTISQHRTTLTSLAIGELRRKLKTLSLVKFLGVNDSINAVPSKAHCCNSVVSLSIHSCLGIGNATIAVIGRLCHKLTQIELSGLICITDEGLFPLVKNCATNLVVVNLSACVNITDISVSDIVKLNGRSLKFLLVDSCRRITDATLVEIWNSCWMLNALDVSKCGITNSRIKTLSGAIQLHLLILSLSGCPLVSDNNLPFLLDLVQNLQGLNIHRCPNISSITVDALVKINPASDNEDMLAYIRRQKRQSEVITTNDSSSQAPRVVIKDEVDSNESREEEIEGYKSSDTNENHPIEKDDMEDYYFSD</sequence>
<dbReference type="PANTHER" id="PTHR13318:SF149">
    <property type="entry name" value="F-BOX DOMAIN-CONTAINING PROTEIN"/>
    <property type="match status" value="1"/>
</dbReference>
<dbReference type="GO" id="GO:0019005">
    <property type="term" value="C:SCF ubiquitin ligase complex"/>
    <property type="evidence" value="ECO:0007669"/>
    <property type="project" value="TreeGrafter"/>
</dbReference>
<feature type="compositionally biased region" description="Basic and acidic residues" evidence="1">
    <location>
        <begin position="517"/>
        <end position="548"/>
    </location>
</feature>
<dbReference type="OrthoDB" id="550575at2759"/>
<dbReference type="SUPFAM" id="SSF52047">
    <property type="entry name" value="RNI-like"/>
    <property type="match status" value="1"/>
</dbReference>
<gene>
    <name evidence="2" type="ORF">H5410_031667</name>
</gene>
<dbReference type="SMART" id="SM00367">
    <property type="entry name" value="LRR_CC"/>
    <property type="match status" value="8"/>
</dbReference>
<dbReference type="InterPro" id="IPR032675">
    <property type="entry name" value="LRR_dom_sf"/>
</dbReference>
<name>A0A9J5YIZ2_SOLCO</name>
<dbReference type="GO" id="GO:0031146">
    <property type="term" value="P:SCF-dependent proteasomal ubiquitin-dependent protein catabolic process"/>
    <property type="evidence" value="ECO:0007669"/>
    <property type="project" value="TreeGrafter"/>
</dbReference>
<dbReference type="Gene3D" id="3.80.10.10">
    <property type="entry name" value="Ribonuclease Inhibitor"/>
    <property type="match status" value="2"/>
</dbReference>
<accession>A0A9J5YIZ2</accession>
<feature type="region of interest" description="Disordered" evidence="1">
    <location>
        <begin position="502"/>
        <end position="558"/>
    </location>
</feature>
<dbReference type="Proteomes" id="UP000824120">
    <property type="component" value="Chromosome 6"/>
</dbReference>
<dbReference type="EMBL" id="JACXVP010000006">
    <property type="protein sequence ID" value="KAG5600297.1"/>
    <property type="molecule type" value="Genomic_DNA"/>
</dbReference>
<dbReference type="AlphaFoldDB" id="A0A9J5YIZ2"/>
<organism evidence="2 3">
    <name type="scientific">Solanum commersonii</name>
    <name type="common">Commerson's wild potato</name>
    <name type="synonym">Commerson's nightshade</name>
    <dbReference type="NCBI Taxonomy" id="4109"/>
    <lineage>
        <taxon>Eukaryota</taxon>
        <taxon>Viridiplantae</taxon>
        <taxon>Streptophyta</taxon>
        <taxon>Embryophyta</taxon>
        <taxon>Tracheophyta</taxon>
        <taxon>Spermatophyta</taxon>
        <taxon>Magnoliopsida</taxon>
        <taxon>eudicotyledons</taxon>
        <taxon>Gunneridae</taxon>
        <taxon>Pentapetalae</taxon>
        <taxon>asterids</taxon>
        <taxon>lamiids</taxon>
        <taxon>Solanales</taxon>
        <taxon>Solanaceae</taxon>
        <taxon>Solanoideae</taxon>
        <taxon>Solaneae</taxon>
        <taxon>Solanum</taxon>
    </lineage>
</organism>
<keyword evidence="3" id="KW-1185">Reference proteome</keyword>
<feature type="compositionally biased region" description="Acidic residues" evidence="1">
    <location>
        <begin position="549"/>
        <end position="558"/>
    </location>
</feature>
<feature type="compositionally biased region" description="Polar residues" evidence="1">
    <location>
        <begin position="502"/>
        <end position="513"/>
    </location>
</feature>
<dbReference type="InterPro" id="IPR006553">
    <property type="entry name" value="Leu-rich_rpt_Cys-con_subtyp"/>
</dbReference>
<comment type="caution">
    <text evidence="2">The sequence shown here is derived from an EMBL/GenBank/DDBJ whole genome shotgun (WGS) entry which is preliminary data.</text>
</comment>
<dbReference type="PANTHER" id="PTHR13318">
    <property type="entry name" value="PARTNER OF PAIRED, ISOFORM B-RELATED"/>
    <property type="match status" value="1"/>
</dbReference>
<evidence type="ECO:0000313" key="2">
    <source>
        <dbReference type="EMBL" id="KAG5600297.1"/>
    </source>
</evidence>
<proteinExistence type="predicted"/>
<reference evidence="2 3" key="1">
    <citation type="submission" date="2020-09" db="EMBL/GenBank/DDBJ databases">
        <title>De no assembly of potato wild relative species, Solanum commersonii.</title>
        <authorList>
            <person name="Cho K."/>
        </authorList>
    </citation>
    <scope>NUCLEOTIDE SEQUENCE [LARGE SCALE GENOMIC DNA]</scope>
    <source>
        <strain evidence="2">LZ3.2</strain>
        <tissue evidence="2">Leaf</tissue>
    </source>
</reference>
<evidence type="ECO:0000313" key="3">
    <source>
        <dbReference type="Proteomes" id="UP000824120"/>
    </source>
</evidence>
<evidence type="ECO:0000256" key="1">
    <source>
        <dbReference type="SAM" id="MobiDB-lite"/>
    </source>
</evidence>
<protein>
    <submittedName>
        <fullName evidence="2">Uncharacterized protein</fullName>
    </submittedName>
</protein>